<accession>A0A803N2W3</accession>
<evidence type="ECO:0000256" key="9">
    <source>
        <dbReference type="ARBA" id="ARBA00023136"/>
    </source>
</evidence>
<keyword evidence="4" id="KW-1003">Cell membrane</keyword>
<keyword evidence="14" id="KW-1185">Reference proteome</keyword>
<dbReference type="GO" id="GO:0005886">
    <property type="term" value="C:plasma membrane"/>
    <property type="evidence" value="ECO:0007669"/>
    <property type="project" value="UniProtKB-SubCell"/>
</dbReference>
<sequence>MGSQSVKTQVIKKNCNPEWNDVLTLSVTNPNIPIKLAVYDHDTFTKHDRMGDATIDIRPYIECMQMGLGELPIGTAAKKLQPNENNCLADESKIVWTGNGKMVQDMILKLQHVERGKLQIQLEWLDLPGNKG</sequence>
<comment type="subcellular location">
    <subcellularLocation>
        <location evidence="2">Cell membrane</location>
    </subcellularLocation>
    <subcellularLocation>
        <location evidence="1">Nucleus</location>
    </subcellularLocation>
</comment>
<organism evidence="13 14">
    <name type="scientific">Chenopodium quinoa</name>
    <name type="common">Quinoa</name>
    <dbReference type="NCBI Taxonomy" id="63459"/>
    <lineage>
        <taxon>Eukaryota</taxon>
        <taxon>Viridiplantae</taxon>
        <taxon>Streptophyta</taxon>
        <taxon>Embryophyta</taxon>
        <taxon>Tracheophyta</taxon>
        <taxon>Spermatophyta</taxon>
        <taxon>Magnoliopsida</taxon>
        <taxon>eudicotyledons</taxon>
        <taxon>Gunneridae</taxon>
        <taxon>Pentapetalae</taxon>
        <taxon>Caryophyllales</taxon>
        <taxon>Chenopodiaceae</taxon>
        <taxon>Chenopodioideae</taxon>
        <taxon>Atripliceae</taxon>
        <taxon>Chenopodium</taxon>
    </lineage>
</organism>
<reference evidence="13" key="2">
    <citation type="submission" date="2021-03" db="UniProtKB">
        <authorList>
            <consortium name="EnsemblPlants"/>
        </authorList>
    </citation>
    <scope>IDENTIFICATION</scope>
</reference>
<dbReference type="SUPFAM" id="SSF49562">
    <property type="entry name" value="C2 domain (Calcium/lipid-binding domain, CaLB)"/>
    <property type="match status" value="1"/>
</dbReference>
<evidence type="ECO:0000256" key="7">
    <source>
        <dbReference type="ARBA" id="ARBA00022837"/>
    </source>
</evidence>
<feature type="domain" description="C2" evidence="12">
    <location>
        <begin position="1"/>
        <end position="73"/>
    </location>
</feature>
<dbReference type="Proteomes" id="UP000596660">
    <property type="component" value="Unplaced"/>
</dbReference>
<dbReference type="GO" id="GO:0009738">
    <property type="term" value="P:abscisic acid-activated signaling pathway"/>
    <property type="evidence" value="ECO:0007669"/>
    <property type="project" value="UniProtKB-KW"/>
</dbReference>
<keyword evidence="10" id="KW-0539">Nucleus</keyword>
<reference evidence="13" key="1">
    <citation type="journal article" date="2017" name="Nature">
        <title>The genome of Chenopodium quinoa.</title>
        <authorList>
            <person name="Jarvis D.E."/>
            <person name="Ho Y.S."/>
            <person name="Lightfoot D.J."/>
            <person name="Schmoeckel S.M."/>
            <person name="Li B."/>
            <person name="Borm T.J.A."/>
            <person name="Ohyanagi H."/>
            <person name="Mineta K."/>
            <person name="Michell C.T."/>
            <person name="Saber N."/>
            <person name="Kharbatia N.M."/>
            <person name="Rupper R.R."/>
            <person name="Sharp A.R."/>
            <person name="Dally N."/>
            <person name="Boughton B.A."/>
            <person name="Woo Y.H."/>
            <person name="Gao G."/>
            <person name="Schijlen E.G.W.M."/>
            <person name="Guo X."/>
            <person name="Momin A.A."/>
            <person name="Negrao S."/>
            <person name="Al-Babili S."/>
            <person name="Gehring C."/>
            <person name="Roessner U."/>
            <person name="Jung C."/>
            <person name="Murphy K."/>
            <person name="Arold S.T."/>
            <person name="Gojobori T."/>
            <person name="van der Linden C.G."/>
            <person name="van Loo E.N."/>
            <person name="Jellen E.N."/>
            <person name="Maughan P.J."/>
            <person name="Tester M."/>
        </authorList>
    </citation>
    <scope>NUCLEOTIDE SEQUENCE [LARGE SCALE GENOMIC DNA]</scope>
    <source>
        <strain evidence="13">cv. PI 614886</strain>
    </source>
</reference>
<proteinExistence type="inferred from homology"/>
<evidence type="ECO:0000256" key="1">
    <source>
        <dbReference type="ARBA" id="ARBA00004123"/>
    </source>
</evidence>
<evidence type="ECO:0000313" key="14">
    <source>
        <dbReference type="Proteomes" id="UP000596660"/>
    </source>
</evidence>
<dbReference type="PROSITE" id="PS50004">
    <property type="entry name" value="C2"/>
    <property type="match status" value="1"/>
</dbReference>
<keyword evidence="3" id="KW-0343">GTPase activation</keyword>
<keyword evidence="7" id="KW-0106">Calcium</keyword>
<dbReference type="EnsemblPlants" id="AUR62039519-RA">
    <property type="protein sequence ID" value="AUR62039519-RA:cds"/>
    <property type="gene ID" value="AUR62039519"/>
</dbReference>
<dbReference type="InterPro" id="IPR000008">
    <property type="entry name" value="C2_dom"/>
</dbReference>
<dbReference type="GO" id="GO:0046872">
    <property type="term" value="F:metal ion binding"/>
    <property type="evidence" value="ECO:0007669"/>
    <property type="project" value="UniProtKB-KW"/>
</dbReference>
<dbReference type="Gramene" id="AUR62039519-RA">
    <property type="protein sequence ID" value="AUR62039519-RA:cds"/>
    <property type="gene ID" value="AUR62039519"/>
</dbReference>
<dbReference type="PANTHER" id="PTHR45933">
    <property type="entry name" value="PROTEIN C2-DOMAIN ABA-RELATED 4"/>
    <property type="match status" value="1"/>
</dbReference>
<evidence type="ECO:0000256" key="11">
    <source>
        <dbReference type="ARBA" id="ARBA00024037"/>
    </source>
</evidence>
<evidence type="ECO:0000313" key="13">
    <source>
        <dbReference type="EnsemblPlants" id="AUR62039519-RA:cds"/>
    </source>
</evidence>
<evidence type="ECO:0000256" key="10">
    <source>
        <dbReference type="ARBA" id="ARBA00023242"/>
    </source>
</evidence>
<dbReference type="GO" id="GO:0005096">
    <property type="term" value="F:GTPase activator activity"/>
    <property type="evidence" value="ECO:0007669"/>
    <property type="project" value="UniProtKB-KW"/>
</dbReference>
<evidence type="ECO:0000259" key="12">
    <source>
        <dbReference type="PROSITE" id="PS50004"/>
    </source>
</evidence>
<evidence type="ECO:0000256" key="3">
    <source>
        <dbReference type="ARBA" id="ARBA00022468"/>
    </source>
</evidence>
<comment type="similarity">
    <text evidence="11">Belongs to the plant CAR protein family.</text>
</comment>
<evidence type="ECO:0000256" key="5">
    <source>
        <dbReference type="ARBA" id="ARBA00022682"/>
    </source>
</evidence>
<dbReference type="OMA" id="ESSCVWR"/>
<keyword evidence="6" id="KW-0479">Metal-binding</keyword>
<name>A0A803N2W3_CHEQI</name>
<dbReference type="AlphaFoldDB" id="A0A803N2W3"/>
<evidence type="ECO:0000256" key="4">
    <source>
        <dbReference type="ARBA" id="ARBA00022475"/>
    </source>
</evidence>
<dbReference type="InterPro" id="IPR035892">
    <property type="entry name" value="C2_domain_sf"/>
</dbReference>
<dbReference type="GO" id="GO:0008289">
    <property type="term" value="F:lipid binding"/>
    <property type="evidence" value="ECO:0007669"/>
    <property type="project" value="UniProtKB-KW"/>
</dbReference>
<evidence type="ECO:0000256" key="2">
    <source>
        <dbReference type="ARBA" id="ARBA00004236"/>
    </source>
</evidence>
<dbReference type="PANTHER" id="PTHR45933:SF12">
    <property type="entry name" value="PROTEIN C2-DOMAIN ABA-RELATED 9"/>
    <property type="match status" value="1"/>
</dbReference>
<dbReference type="GO" id="GO:0005634">
    <property type="term" value="C:nucleus"/>
    <property type="evidence" value="ECO:0007669"/>
    <property type="project" value="UniProtKB-SubCell"/>
</dbReference>
<dbReference type="Gene3D" id="2.60.40.150">
    <property type="entry name" value="C2 domain"/>
    <property type="match status" value="1"/>
</dbReference>
<keyword evidence="8" id="KW-0446">Lipid-binding</keyword>
<evidence type="ECO:0000256" key="8">
    <source>
        <dbReference type="ARBA" id="ARBA00023121"/>
    </source>
</evidence>
<dbReference type="InterPro" id="IPR044562">
    <property type="entry name" value="CAR1-11"/>
</dbReference>
<keyword evidence="9" id="KW-0472">Membrane</keyword>
<protein>
    <recommendedName>
        <fullName evidence="12">C2 domain-containing protein</fullName>
    </recommendedName>
</protein>
<dbReference type="Pfam" id="PF00168">
    <property type="entry name" value="C2"/>
    <property type="match status" value="1"/>
</dbReference>
<keyword evidence="5" id="KW-0938">Abscisic acid signaling pathway</keyword>
<evidence type="ECO:0000256" key="6">
    <source>
        <dbReference type="ARBA" id="ARBA00022723"/>
    </source>
</evidence>